<dbReference type="EMBL" id="JAVYJV010000016">
    <property type="protein sequence ID" value="KAK4351413.1"/>
    <property type="molecule type" value="Genomic_DNA"/>
</dbReference>
<reference evidence="1" key="1">
    <citation type="submission" date="2023-12" db="EMBL/GenBank/DDBJ databases">
        <title>Genome assembly of Anisodus tanguticus.</title>
        <authorList>
            <person name="Wang Y.-J."/>
        </authorList>
    </citation>
    <scope>NUCLEOTIDE SEQUENCE</scope>
    <source>
        <strain evidence="1">KB-2021</strain>
        <tissue evidence="1">Leaf</tissue>
    </source>
</reference>
<organism evidence="1 2">
    <name type="scientific">Anisodus tanguticus</name>
    <dbReference type="NCBI Taxonomy" id="243964"/>
    <lineage>
        <taxon>Eukaryota</taxon>
        <taxon>Viridiplantae</taxon>
        <taxon>Streptophyta</taxon>
        <taxon>Embryophyta</taxon>
        <taxon>Tracheophyta</taxon>
        <taxon>Spermatophyta</taxon>
        <taxon>Magnoliopsida</taxon>
        <taxon>eudicotyledons</taxon>
        <taxon>Gunneridae</taxon>
        <taxon>Pentapetalae</taxon>
        <taxon>asterids</taxon>
        <taxon>lamiids</taxon>
        <taxon>Solanales</taxon>
        <taxon>Solanaceae</taxon>
        <taxon>Solanoideae</taxon>
        <taxon>Hyoscyameae</taxon>
        <taxon>Anisodus</taxon>
    </lineage>
</organism>
<comment type="caution">
    <text evidence="1">The sequence shown here is derived from an EMBL/GenBank/DDBJ whole genome shotgun (WGS) entry which is preliminary data.</text>
</comment>
<protein>
    <submittedName>
        <fullName evidence="1">Uncharacterized protein</fullName>
    </submittedName>
</protein>
<proteinExistence type="predicted"/>
<evidence type="ECO:0000313" key="1">
    <source>
        <dbReference type="EMBL" id="KAK4351413.1"/>
    </source>
</evidence>
<sequence>MMKSRECLGYKQPLPVCIFIIRASNSYITMEDEYVASNKRPSVFDLLGKPIAKALVFKRLGLLKMKKKNNFYRYYQSMKMPAFPKTYMDSQSLIPSRIRQQIKLVILCREVLKAKLHTVVYTKERDEDEESVGSSYHVTAQSD</sequence>
<gene>
    <name evidence="1" type="ORF">RND71_030726</name>
</gene>
<dbReference type="AlphaFoldDB" id="A0AAE1UZZ8"/>
<evidence type="ECO:0000313" key="2">
    <source>
        <dbReference type="Proteomes" id="UP001291623"/>
    </source>
</evidence>
<dbReference type="Proteomes" id="UP001291623">
    <property type="component" value="Unassembled WGS sequence"/>
</dbReference>
<accession>A0AAE1UZZ8</accession>
<name>A0AAE1UZZ8_9SOLA</name>
<keyword evidence="2" id="KW-1185">Reference proteome</keyword>